<dbReference type="PANTHER" id="PTHR36449">
    <property type="entry name" value="ACETYLTRANSFERASE-RELATED"/>
    <property type="match status" value="1"/>
</dbReference>
<comment type="caution">
    <text evidence="7">The sequence shown here is derived from an EMBL/GenBank/DDBJ whole genome shotgun (WGS) entry which is preliminary data.</text>
</comment>
<dbReference type="InterPro" id="IPR016181">
    <property type="entry name" value="Acyl_CoA_acyltransferase"/>
</dbReference>
<evidence type="ECO:0000313" key="7">
    <source>
        <dbReference type="EMBL" id="GEP95749.1"/>
    </source>
</evidence>
<dbReference type="InterPro" id="IPR000182">
    <property type="entry name" value="GNAT_dom"/>
</dbReference>
<evidence type="ECO:0000259" key="6">
    <source>
        <dbReference type="PROSITE" id="PS51186"/>
    </source>
</evidence>
<comment type="catalytic activity">
    <reaction evidence="5">
        <text>glycyl-tRNA(Gly) + acetyl-CoA = N-acetylglycyl-tRNA(Gly) + CoA + H(+)</text>
        <dbReference type="Rhea" id="RHEA:81867"/>
        <dbReference type="Rhea" id="RHEA-COMP:9683"/>
        <dbReference type="Rhea" id="RHEA-COMP:19766"/>
        <dbReference type="ChEBI" id="CHEBI:15378"/>
        <dbReference type="ChEBI" id="CHEBI:57287"/>
        <dbReference type="ChEBI" id="CHEBI:57288"/>
        <dbReference type="ChEBI" id="CHEBI:78522"/>
        <dbReference type="ChEBI" id="CHEBI:232036"/>
    </reaction>
</comment>
<dbReference type="GO" id="GO:0016747">
    <property type="term" value="F:acyltransferase activity, transferring groups other than amino-acyl groups"/>
    <property type="evidence" value="ECO:0007669"/>
    <property type="project" value="InterPro"/>
</dbReference>
<dbReference type="SUPFAM" id="SSF55729">
    <property type="entry name" value="Acyl-CoA N-acyltransferases (Nat)"/>
    <property type="match status" value="1"/>
</dbReference>
<accession>A0A512RJ62</accession>
<dbReference type="EMBL" id="BKAU01000001">
    <property type="protein sequence ID" value="GEP95749.1"/>
    <property type="molecule type" value="Genomic_DNA"/>
</dbReference>
<keyword evidence="2" id="KW-1277">Toxin-antitoxin system</keyword>
<dbReference type="OrthoDB" id="9799147at2"/>
<evidence type="ECO:0000256" key="1">
    <source>
        <dbReference type="ARBA" id="ARBA00022491"/>
    </source>
</evidence>
<organism evidence="7 8">
    <name type="scientific">Chitinophaga cymbidii</name>
    <dbReference type="NCBI Taxonomy" id="1096750"/>
    <lineage>
        <taxon>Bacteria</taxon>
        <taxon>Pseudomonadati</taxon>
        <taxon>Bacteroidota</taxon>
        <taxon>Chitinophagia</taxon>
        <taxon>Chitinophagales</taxon>
        <taxon>Chitinophagaceae</taxon>
        <taxon>Chitinophaga</taxon>
    </lineage>
</organism>
<dbReference type="Gene3D" id="3.40.630.30">
    <property type="match status" value="1"/>
</dbReference>
<reference evidence="7 8" key="1">
    <citation type="submission" date="2019-07" db="EMBL/GenBank/DDBJ databases">
        <title>Whole genome shotgun sequence of Chitinophaga cymbidii NBRC 109752.</title>
        <authorList>
            <person name="Hosoyama A."/>
            <person name="Uohara A."/>
            <person name="Ohji S."/>
            <person name="Ichikawa N."/>
        </authorList>
    </citation>
    <scope>NUCLEOTIDE SEQUENCE [LARGE SCALE GENOMIC DNA]</scope>
    <source>
        <strain evidence="7 8">NBRC 109752</strain>
    </source>
</reference>
<evidence type="ECO:0000256" key="5">
    <source>
        <dbReference type="ARBA" id="ARBA00049880"/>
    </source>
</evidence>
<keyword evidence="1" id="KW-0678">Repressor</keyword>
<evidence type="ECO:0000313" key="8">
    <source>
        <dbReference type="Proteomes" id="UP000321436"/>
    </source>
</evidence>
<sequence length="165" mass="18602">MNYLTVPLRSSHNKKDFSCGKQSLDKHIQEQASQDVKRKLSACFILEDENDIVKGYYTLSGSSIRKELVPEGVSKKMPNAYQDLPVTLLGRLAVDARYKGQKLGELLLDALNRSCDNARIIGSIAVVVDPLDENAEAFYKRYGFILLPDSKKMFLSMKTIEKLLK</sequence>
<dbReference type="PANTHER" id="PTHR36449:SF1">
    <property type="entry name" value="ACETYLTRANSFERASE"/>
    <property type="match status" value="1"/>
</dbReference>
<evidence type="ECO:0000256" key="3">
    <source>
        <dbReference type="ARBA" id="ARBA00022679"/>
    </source>
</evidence>
<keyword evidence="4" id="KW-0012">Acyltransferase</keyword>
<dbReference type="Pfam" id="PF13508">
    <property type="entry name" value="Acetyltransf_7"/>
    <property type="match status" value="1"/>
</dbReference>
<keyword evidence="3 7" id="KW-0808">Transferase</keyword>
<keyword evidence="8" id="KW-1185">Reference proteome</keyword>
<dbReference type="AlphaFoldDB" id="A0A512RJ62"/>
<feature type="domain" description="N-acetyltransferase" evidence="6">
    <location>
        <begin position="3"/>
        <end position="165"/>
    </location>
</feature>
<dbReference type="Proteomes" id="UP000321436">
    <property type="component" value="Unassembled WGS sequence"/>
</dbReference>
<proteinExistence type="predicted"/>
<evidence type="ECO:0000256" key="4">
    <source>
        <dbReference type="ARBA" id="ARBA00023315"/>
    </source>
</evidence>
<dbReference type="RefSeq" id="WP_146860266.1">
    <property type="nucleotide sequence ID" value="NZ_BKAU01000001.1"/>
</dbReference>
<protein>
    <submittedName>
        <fullName evidence="7">N-acetyltransferase</fullName>
    </submittedName>
</protein>
<evidence type="ECO:0000256" key="2">
    <source>
        <dbReference type="ARBA" id="ARBA00022649"/>
    </source>
</evidence>
<name>A0A512RJ62_9BACT</name>
<gene>
    <name evidence="7" type="ORF">CCY01nite_20090</name>
</gene>
<dbReference type="PROSITE" id="PS51186">
    <property type="entry name" value="GNAT"/>
    <property type="match status" value="1"/>
</dbReference>